<protein>
    <recommendedName>
        <fullName evidence="1">S-adenosyl-l-methionine hydroxide adenosyltransferase C-terminal domain-containing protein</fullName>
    </recommendedName>
</protein>
<evidence type="ECO:0000313" key="2">
    <source>
        <dbReference type="EMBL" id="GAF91839.1"/>
    </source>
</evidence>
<dbReference type="AlphaFoldDB" id="X0TF58"/>
<organism evidence="2">
    <name type="scientific">marine sediment metagenome</name>
    <dbReference type="NCBI Taxonomy" id="412755"/>
    <lineage>
        <taxon>unclassified sequences</taxon>
        <taxon>metagenomes</taxon>
        <taxon>ecological metagenomes</taxon>
    </lineage>
</organism>
<accession>X0TF58</accession>
<dbReference type="Pfam" id="PF20257">
    <property type="entry name" value="SAM_HAT_C"/>
    <property type="match status" value="1"/>
</dbReference>
<comment type="caution">
    <text evidence="2">The sequence shown here is derived from an EMBL/GenBank/DDBJ whole genome shotgun (WGS) entry which is preliminary data.</text>
</comment>
<dbReference type="InterPro" id="IPR002747">
    <property type="entry name" value="SAM_OH_AdoTrfase"/>
</dbReference>
<reference evidence="2" key="1">
    <citation type="journal article" date="2014" name="Front. Microbiol.">
        <title>High frequency of phylogenetically diverse reductive dehalogenase-homologous genes in deep subseafloor sedimentary metagenomes.</title>
        <authorList>
            <person name="Kawai M."/>
            <person name="Futagami T."/>
            <person name="Toyoda A."/>
            <person name="Takaki Y."/>
            <person name="Nishi S."/>
            <person name="Hori S."/>
            <person name="Arai W."/>
            <person name="Tsubouchi T."/>
            <person name="Morono Y."/>
            <person name="Uchiyama I."/>
            <person name="Ito T."/>
            <person name="Fujiyama A."/>
            <person name="Inagaki F."/>
            <person name="Takami H."/>
        </authorList>
    </citation>
    <scope>NUCLEOTIDE SEQUENCE</scope>
    <source>
        <strain evidence="2">Expedition CK06-06</strain>
    </source>
</reference>
<name>X0TF58_9ZZZZ</name>
<evidence type="ECO:0000259" key="1">
    <source>
        <dbReference type="Pfam" id="PF20257"/>
    </source>
</evidence>
<dbReference type="PANTHER" id="PTHR35092:SF1">
    <property type="entry name" value="CHLORINASE MJ1651"/>
    <property type="match status" value="1"/>
</dbReference>
<dbReference type="PANTHER" id="PTHR35092">
    <property type="entry name" value="CHLORINASE MJ1651"/>
    <property type="match status" value="1"/>
</dbReference>
<dbReference type="EMBL" id="BARS01012945">
    <property type="protein sequence ID" value="GAF91839.1"/>
    <property type="molecule type" value="Genomic_DNA"/>
</dbReference>
<dbReference type="SUPFAM" id="SSF101852">
    <property type="entry name" value="Bacterial fluorinating enzyme, C-terminal domain"/>
    <property type="match status" value="1"/>
</dbReference>
<sequence>GLNSPFITNISADMVFKVICFNKKIKVSVGKNTVDIPFARSYGFVKKREMLATIGSSNFFEIGINQGSAAKKLSVKEGDIVKIVFD</sequence>
<dbReference type="InterPro" id="IPR046470">
    <property type="entry name" value="SAM_HAT_C"/>
</dbReference>
<feature type="non-terminal residue" evidence="2">
    <location>
        <position position="1"/>
    </location>
</feature>
<dbReference type="Gene3D" id="2.40.30.90">
    <property type="entry name" value="Bacterial fluorinating enzyme like"/>
    <property type="match status" value="1"/>
</dbReference>
<gene>
    <name evidence="2" type="ORF">S01H1_22788</name>
</gene>
<dbReference type="InterPro" id="IPR023227">
    <property type="entry name" value="SAM_OH_AdoTrfase_C_sf"/>
</dbReference>
<feature type="domain" description="S-adenosyl-l-methionine hydroxide adenosyltransferase C-terminal" evidence="1">
    <location>
        <begin position="7"/>
        <end position="81"/>
    </location>
</feature>
<proteinExistence type="predicted"/>